<gene>
    <name evidence="2" type="ORF">KCG45_11305</name>
</gene>
<feature type="signal peptide" evidence="1">
    <location>
        <begin position="1"/>
        <end position="20"/>
    </location>
</feature>
<protein>
    <submittedName>
        <fullName evidence="2">Uncharacterized protein</fullName>
    </submittedName>
</protein>
<evidence type="ECO:0000313" key="3">
    <source>
        <dbReference type="Proteomes" id="UP000699975"/>
    </source>
</evidence>
<name>A0ABS6SQV5_9SPHN</name>
<feature type="chain" id="PRO_5046268370" evidence="1">
    <location>
        <begin position="21"/>
        <end position="141"/>
    </location>
</feature>
<reference evidence="2 3" key="1">
    <citation type="submission" date="2021-04" db="EMBL/GenBank/DDBJ databases">
        <authorList>
            <person name="Pira H."/>
            <person name="Risdian C."/>
            <person name="Wink J."/>
        </authorList>
    </citation>
    <scope>NUCLEOTIDE SEQUENCE [LARGE SCALE GENOMIC DNA]</scope>
    <source>
        <strain evidence="2 3">WH131</strain>
    </source>
</reference>
<proteinExistence type="predicted"/>
<organism evidence="2 3">
    <name type="scientific">Erythrobacter ani</name>
    <dbReference type="NCBI Taxonomy" id="2827235"/>
    <lineage>
        <taxon>Bacteria</taxon>
        <taxon>Pseudomonadati</taxon>
        <taxon>Pseudomonadota</taxon>
        <taxon>Alphaproteobacteria</taxon>
        <taxon>Sphingomonadales</taxon>
        <taxon>Erythrobacteraceae</taxon>
        <taxon>Erythrobacter/Porphyrobacter group</taxon>
        <taxon>Erythrobacter</taxon>
    </lineage>
</organism>
<dbReference type="Proteomes" id="UP000699975">
    <property type="component" value="Unassembled WGS sequence"/>
</dbReference>
<keyword evidence="1" id="KW-0732">Signal</keyword>
<evidence type="ECO:0000256" key="1">
    <source>
        <dbReference type="SAM" id="SignalP"/>
    </source>
</evidence>
<accession>A0ABS6SQV5</accession>
<dbReference type="EMBL" id="JAGSPB010000002">
    <property type="protein sequence ID" value="MBV7266768.1"/>
    <property type="molecule type" value="Genomic_DNA"/>
</dbReference>
<keyword evidence="3" id="KW-1185">Reference proteome</keyword>
<evidence type="ECO:0000313" key="2">
    <source>
        <dbReference type="EMBL" id="MBV7266768.1"/>
    </source>
</evidence>
<dbReference type="RefSeq" id="WP_218317316.1">
    <property type="nucleotide sequence ID" value="NZ_JAGSPB010000002.1"/>
</dbReference>
<sequence>MKRLVFVLAAATSLSSAAYAHEILHADHASHTHAADCGHTALEHGGHLDYIHDGHLHHAHDSHVDEHMIVVSSTNPEVHELATTVTSDDHPHDHEGEEHQMVQHGSHMDFVHNGRLHHVHGDHTDDHGPVKLVTAEMLALR</sequence>
<comment type="caution">
    <text evidence="2">The sequence shown here is derived from an EMBL/GenBank/DDBJ whole genome shotgun (WGS) entry which is preliminary data.</text>
</comment>